<reference evidence="3" key="1">
    <citation type="journal article" date="2024" name="Gigascience">
        <title>Chromosome-level genome of the poultry shaft louse Menopon gallinae provides insight into the host-switching and adaptive evolution of parasitic lice.</title>
        <authorList>
            <person name="Xu Y."/>
            <person name="Ma L."/>
            <person name="Liu S."/>
            <person name="Liang Y."/>
            <person name="Liu Q."/>
            <person name="He Z."/>
            <person name="Tian L."/>
            <person name="Duan Y."/>
            <person name="Cai W."/>
            <person name="Li H."/>
            <person name="Song F."/>
        </authorList>
    </citation>
    <scope>NUCLEOTIDE SEQUENCE</scope>
    <source>
        <strain evidence="3">Cailab_2023a</strain>
    </source>
</reference>
<name>A0AAW2IFC5_9NEOP</name>
<feature type="compositionally biased region" description="Basic and acidic residues" evidence="2">
    <location>
        <begin position="310"/>
        <end position="323"/>
    </location>
</feature>
<dbReference type="EMBL" id="JARGDH010000001">
    <property type="protein sequence ID" value="KAL0280433.1"/>
    <property type="molecule type" value="Genomic_DNA"/>
</dbReference>
<keyword evidence="1" id="KW-0175">Coiled coil</keyword>
<accession>A0AAW2IFC5</accession>
<feature type="compositionally biased region" description="Basic and acidic residues" evidence="2">
    <location>
        <begin position="28"/>
        <end position="49"/>
    </location>
</feature>
<feature type="region of interest" description="Disordered" evidence="2">
    <location>
        <begin position="291"/>
        <end position="373"/>
    </location>
</feature>
<proteinExistence type="predicted"/>
<feature type="coiled-coil region" evidence="1">
    <location>
        <begin position="222"/>
        <end position="256"/>
    </location>
</feature>
<sequence length="482" mass="54857">MQKLRPKTVHTAAAGSGQDDLDAVSGEPHPDEGKDGKVHNRGKRQERDEVMFRDAEDFKQLDQDMEIVRDKLGATDSETEKVFITKTEKQCLEDIGNLASRMRTPLDDKHQRYFEKDRKRFANRIIMPETQEVDRADNVPVELVTKTKETPVNITSTELDGLRTYLLQLKELIARRETAWARTTERDYNQRVEITRLKNEVTHLRMLTEKRQKDIKDRDQVIVAKDEEIKELQKRIQSLKNAVMKLEKKDDRINDTLEGITNEVLENSHLVQKSYNIMKRATMMNKGLPGHPITKMANSSMRRTPPSVKEQVKRPKTGQDRNVSRKIKSTSSNSNDEEPKTARAKSKLRMGSIEKPSRTKHGHAGPNKKSSIERVDEKLQRIEEMLHSDVLKAEKKAVWKYGAKGESKTGASLKAASDVEPAFHRFTPSRSKMRQEMLGAMTGLGAIGSKLSPFPDAKRNQGNAAVLANALLAARNTNVFRF</sequence>
<feature type="region of interest" description="Disordered" evidence="2">
    <location>
        <begin position="1"/>
        <end position="49"/>
    </location>
</feature>
<evidence type="ECO:0000256" key="2">
    <source>
        <dbReference type="SAM" id="MobiDB-lite"/>
    </source>
</evidence>
<gene>
    <name evidence="3" type="ORF">PYX00_001723</name>
</gene>
<comment type="caution">
    <text evidence="3">The sequence shown here is derived from an EMBL/GenBank/DDBJ whole genome shotgun (WGS) entry which is preliminary data.</text>
</comment>
<evidence type="ECO:0000256" key="1">
    <source>
        <dbReference type="SAM" id="Coils"/>
    </source>
</evidence>
<dbReference type="AlphaFoldDB" id="A0AAW2IFC5"/>
<protein>
    <submittedName>
        <fullName evidence="3">Uncharacterized protein</fullName>
    </submittedName>
</protein>
<evidence type="ECO:0000313" key="3">
    <source>
        <dbReference type="EMBL" id="KAL0280433.1"/>
    </source>
</evidence>
<organism evidence="3">
    <name type="scientific">Menopon gallinae</name>
    <name type="common">poultry shaft louse</name>
    <dbReference type="NCBI Taxonomy" id="328185"/>
    <lineage>
        <taxon>Eukaryota</taxon>
        <taxon>Metazoa</taxon>
        <taxon>Ecdysozoa</taxon>
        <taxon>Arthropoda</taxon>
        <taxon>Hexapoda</taxon>
        <taxon>Insecta</taxon>
        <taxon>Pterygota</taxon>
        <taxon>Neoptera</taxon>
        <taxon>Paraneoptera</taxon>
        <taxon>Psocodea</taxon>
        <taxon>Troctomorpha</taxon>
        <taxon>Phthiraptera</taxon>
        <taxon>Amblycera</taxon>
        <taxon>Menoponidae</taxon>
        <taxon>Menopon</taxon>
    </lineage>
</organism>